<dbReference type="SUPFAM" id="SSF50129">
    <property type="entry name" value="GroES-like"/>
    <property type="match status" value="1"/>
</dbReference>
<evidence type="ECO:0000313" key="5">
    <source>
        <dbReference type="Proteomes" id="UP000023152"/>
    </source>
</evidence>
<dbReference type="EMBL" id="ASPP01005477">
    <property type="protein sequence ID" value="ETO30433.1"/>
    <property type="molecule type" value="Genomic_DNA"/>
</dbReference>
<dbReference type="InterPro" id="IPR013149">
    <property type="entry name" value="ADH-like_C"/>
</dbReference>
<dbReference type="InterPro" id="IPR020843">
    <property type="entry name" value="ER"/>
</dbReference>
<evidence type="ECO:0000313" key="4">
    <source>
        <dbReference type="EMBL" id="ETO30433.1"/>
    </source>
</evidence>
<dbReference type="SMART" id="SM00829">
    <property type="entry name" value="PKS_ER"/>
    <property type="match status" value="1"/>
</dbReference>
<reference evidence="4 5" key="1">
    <citation type="journal article" date="2013" name="Curr. Biol.">
        <title>The Genome of the Foraminiferan Reticulomyxa filosa.</title>
        <authorList>
            <person name="Glockner G."/>
            <person name="Hulsmann N."/>
            <person name="Schleicher M."/>
            <person name="Noegel A.A."/>
            <person name="Eichinger L."/>
            <person name="Gallinger C."/>
            <person name="Pawlowski J."/>
            <person name="Sierra R."/>
            <person name="Euteneuer U."/>
            <person name="Pillet L."/>
            <person name="Moustafa A."/>
            <person name="Platzer M."/>
            <person name="Groth M."/>
            <person name="Szafranski K."/>
            <person name="Schliwa M."/>
        </authorList>
    </citation>
    <scope>NUCLEOTIDE SEQUENCE [LARGE SCALE GENOMIC DNA]</scope>
</reference>
<keyword evidence="2" id="KW-0560">Oxidoreductase</keyword>
<dbReference type="Proteomes" id="UP000023152">
    <property type="component" value="Unassembled WGS sequence"/>
</dbReference>
<dbReference type="GO" id="GO:0003960">
    <property type="term" value="F:quinone reductase (NADPH) activity"/>
    <property type="evidence" value="ECO:0007669"/>
    <property type="project" value="InterPro"/>
</dbReference>
<name>X6NX34_RETFI</name>
<dbReference type="GO" id="GO:0035925">
    <property type="term" value="F:mRNA 3'-UTR AU-rich region binding"/>
    <property type="evidence" value="ECO:0007669"/>
    <property type="project" value="TreeGrafter"/>
</dbReference>
<dbReference type="InterPro" id="IPR036291">
    <property type="entry name" value="NAD(P)-bd_dom_sf"/>
</dbReference>
<gene>
    <name evidence="4" type="ORF">RFI_06686</name>
</gene>
<protein>
    <submittedName>
        <fullName evidence="4">Zinc-binding alcohol dehydrogenase</fullName>
    </submittedName>
</protein>
<dbReference type="OrthoDB" id="48317at2759"/>
<keyword evidence="5" id="KW-1185">Reference proteome</keyword>
<feature type="domain" description="Enoyl reductase (ER)" evidence="3">
    <location>
        <begin position="38"/>
        <end position="365"/>
    </location>
</feature>
<sequence length="369" mass="40944">MSAKLNNLNDEQNKAKEKFLNLFVKVFCYLKEKKQESGTSNVLKYESVKFPELVDGQVLIENEFAGLNFIDTYHRSGLYPLPLPQTLGVEGCGTVAQVTPKAKSQYKLKEGDKVAYYDIGSYSQHKIVNAEKTVPIPSKISMDVAGASLVQGMTAHYLMRSTYPLQKGEWCVVHAAAGGVGQCLVQVAKILQAKVIATTSTPEKAQVALQIGADHAVHYNDLKKAVKTATNGISPYIFLFFCKYVERNRQGVSVVYDGVGASTYSTSLEVLRVRGLAVFFGNASGPVPPLDLLQLSRGGSLFVTRPMLAHYLRDREELLWRAQEIFEWIANDQLKIKIDKIYSLQQVAQAHEYIEAGQTQGKILLKCKQ</sequence>
<dbReference type="GO" id="GO:0070402">
    <property type="term" value="F:NADPH binding"/>
    <property type="evidence" value="ECO:0007669"/>
    <property type="project" value="TreeGrafter"/>
</dbReference>
<dbReference type="InterPro" id="IPR047618">
    <property type="entry name" value="QOR-like"/>
</dbReference>
<proteinExistence type="predicted"/>
<dbReference type="AlphaFoldDB" id="X6NX34"/>
<organism evidence="4 5">
    <name type="scientific">Reticulomyxa filosa</name>
    <dbReference type="NCBI Taxonomy" id="46433"/>
    <lineage>
        <taxon>Eukaryota</taxon>
        <taxon>Sar</taxon>
        <taxon>Rhizaria</taxon>
        <taxon>Retaria</taxon>
        <taxon>Foraminifera</taxon>
        <taxon>Monothalamids</taxon>
        <taxon>Reticulomyxidae</taxon>
        <taxon>Reticulomyxa</taxon>
    </lineage>
</organism>
<evidence type="ECO:0000256" key="2">
    <source>
        <dbReference type="ARBA" id="ARBA00023002"/>
    </source>
</evidence>
<dbReference type="SUPFAM" id="SSF51735">
    <property type="entry name" value="NAD(P)-binding Rossmann-fold domains"/>
    <property type="match status" value="1"/>
</dbReference>
<dbReference type="InterPro" id="IPR011032">
    <property type="entry name" value="GroES-like_sf"/>
</dbReference>
<dbReference type="Pfam" id="PF08240">
    <property type="entry name" value="ADH_N"/>
    <property type="match status" value="1"/>
</dbReference>
<keyword evidence="1" id="KW-0521">NADP</keyword>
<dbReference type="InterPro" id="IPR013154">
    <property type="entry name" value="ADH-like_N"/>
</dbReference>
<comment type="caution">
    <text evidence="4">The sequence shown here is derived from an EMBL/GenBank/DDBJ whole genome shotgun (WGS) entry which is preliminary data.</text>
</comment>
<dbReference type="PANTHER" id="PTHR48106:SF13">
    <property type="entry name" value="QUINONE OXIDOREDUCTASE-RELATED"/>
    <property type="match status" value="1"/>
</dbReference>
<dbReference type="Pfam" id="PF00107">
    <property type="entry name" value="ADH_zinc_N"/>
    <property type="match status" value="1"/>
</dbReference>
<dbReference type="OMA" id="KGMTAHY"/>
<evidence type="ECO:0000256" key="1">
    <source>
        <dbReference type="ARBA" id="ARBA00022857"/>
    </source>
</evidence>
<dbReference type="PANTHER" id="PTHR48106">
    <property type="entry name" value="QUINONE OXIDOREDUCTASE PIG3-RELATED"/>
    <property type="match status" value="1"/>
</dbReference>
<dbReference type="GO" id="GO:0005829">
    <property type="term" value="C:cytosol"/>
    <property type="evidence" value="ECO:0007669"/>
    <property type="project" value="TreeGrafter"/>
</dbReference>
<accession>X6NX34</accession>
<dbReference type="CDD" id="cd05286">
    <property type="entry name" value="QOR2"/>
    <property type="match status" value="1"/>
</dbReference>
<evidence type="ECO:0000259" key="3">
    <source>
        <dbReference type="SMART" id="SM00829"/>
    </source>
</evidence>
<dbReference type="Gene3D" id="3.40.50.720">
    <property type="entry name" value="NAD(P)-binding Rossmann-like Domain"/>
    <property type="match status" value="1"/>
</dbReference>
<dbReference type="Gene3D" id="3.90.180.10">
    <property type="entry name" value="Medium-chain alcohol dehydrogenases, catalytic domain"/>
    <property type="match status" value="1"/>
</dbReference>